<evidence type="ECO:0000313" key="3">
    <source>
        <dbReference type="Proteomes" id="UP000575898"/>
    </source>
</evidence>
<dbReference type="EMBL" id="JACHHY010000018">
    <property type="protein sequence ID" value="MBB5019621.1"/>
    <property type="molecule type" value="Genomic_DNA"/>
</dbReference>
<organism evidence="2 3">
    <name type="scientific">Chitinivorax tropicus</name>
    <dbReference type="NCBI Taxonomy" id="714531"/>
    <lineage>
        <taxon>Bacteria</taxon>
        <taxon>Pseudomonadati</taxon>
        <taxon>Pseudomonadota</taxon>
        <taxon>Betaproteobacteria</taxon>
        <taxon>Chitinivorax</taxon>
    </lineage>
</organism>
<feature type="region of interest" description="Disordered" evidence="1">
    <location>
        <begin position="1"/>
        <end position="66"/>
    </location>
</feature>
<dbReference type="Proteomes" id="UP000575898">
    <property type="component" value="Unassembled WGS sequence"/>
</dbReference>
<accession>A0A840MWS6</accession>
<sequence>MQTDGPQTRANTRLRALNAQEGSREQREKNGGMRTWNGNFRWAMLKRTRPETAPTQVERAKKIPTG</sequence>
<comment type="caution">
    <text evidence="2">The sequence shown here is derived from an EMBL/GenBank/DDBJ whole genome shotgun (WGS) entry which is preliminary data.</text>
</comment>
<feature type="compositionally biased region" description="Basic and acidic residues" evidence="1">
    <location>
        <begin position="22"/>
        <end position="31"/>
    </location>
</feature>
<evidence type="ECO:0000313" key="2">
    <source>
        <dbReference type="EMBL" id="MBB5019621.1"/>
    </source>
</evidence>
<reference evidence="2 3" key="1">
    <citation type="submission" date="2020-08" db="EMBL/GenBank/DDBJ databases">
        <title>Genomic Encyclopedia of Type Strains, Phase IV (KMG-IV): sequencing the most valuable type-strain genomes for metagenomic binning, comparative biology and taxonomic classification.</title>
        <authorList>
            <person name="Goeker M."/>
        </authorList>
    </citation>
    <scope>NUCLEOTIDE SEQUENCE [LARGE SCALE GENOMIC DNA]</scope>
    <source>
        <strain evidence="2 3">DSM 27165</strain>
    </source>
</reference>
<protein>
    <submittedName>
        <fullName evidence="2">Uncharacterized protein</fullName>
    </submittedName>
</protein>
<keyword evidence="3" id="KW-1185">Reference proteome</keyword>
<feature type="compositionally biased region" description="Polar residues" evidence="1">
    <location>
        <begin position="1"/>
        <end position="11"/>
    </location>
</feature>
<proteinExistence type="predicted"/>
<gene>
    <name evidence="2" type="ORF">HNQ59_002923</name>
</gene>
<evidence type="ECO:0000256" key="1">
    <source>
        <dbReference type="SAM" id="MobiDB-lite"/>
    </source>
</evidence>
<name>A0A840MWS6_9PROT</name>
<dbReference type="AlphaFoldDB" id="A0A840MWS6"/>